<feature type="region of interest" description="Disordered" evidence="1">
    <location>
        <begin position="1"/>
        <end position="27"/>
    </location>
</feature>
<protein>
    <submittedName>
        <fullName evidence="3">Helix-turn-helix transcriptional regulator</fullName>
    </submittedName>
</protein>
<dbReference type="EMBL" id="CP070499">
    <property type="protein sequence ID" value="QSB15178.1"/>
    <property type="molecule type" value="Genomic_DNA"/>
</dbReference>
<reference evidence="3" key="1">
    <citation type="submission" date="2021-02" db="EMBL/GenBank/DDBJ databases">
        <title>Natrosporangium hydrolyticum gen. nov., sp. nov, a haloalkaliphilic actinobacterium from a soda solonchak soil.</title>
        <authorList>
            <person name="Sorokin D.Y."/>
            <person name="Khijniak T.V."/>
            <person name="Zakharycheva A.P."/>
            <person name="Boueva O.V."/>
            <person name="Ariskina E.V."/>
            <person name="Hahnke R.L."/>
            <person name="Bunk B."/>
            <person name="Sproer C."/>
            <person name="Schumann P."/>
            <person name="Evtushenko L.I."/>
            <person name="Kublanov I.V."/>
        </authorList>
    </citation>
    <scope>NUCLEOTIDE SEQUENCE</scope>
    <source>
        <strain evidence="3">DSM 106523</strain>
    </source>
</reference>
<feature type="domain" description="HTH cro/C1-type" evidence="2">
    <location>
        <begin position="8"/>
        <end position="50"/>
    </location>
</feature>
<keyword evidence="4" id="KW-1185">Reference proteome</keyword>
<dbReference type="AlphaFoldDB" id="A0A895YMP3"/>
<dbReference type="InterPro" id="IPR001387">
    <property type="entry name" value="Cro/C1-type_HTH"/>
</dbReference>
<evidence type="ECO:0000259" key="2">
    <source>
        <dbReference type="PROSITE" id="PS50943"/>
    </source>
</evidence>
<accession>A0A895YMP3</accession>
<proteinExistence type="predicted"/>
<dbReference type="Pfam" id="PF01381">
    <property type="entry name" value="HTH_3"/>
    <property type="match status" value="1"/>
</dbReference>
<dbReference type="Proteomes" id="UP000662857">
    <property type="component" value="Chromosome"/>
</dbReference>
<dbReference type="PROSITE" id="PS50943">
    <property type="entry name" value="HTH_CROC1"/>
    <property type="match status" value="1"/>
</dbReference>
<dbReference type="KEGG" id="nhy:JQS43_02045"/>
<gene>
    <name evidence="3" type="ORF">JQS43_02045</name>
</gene>
<evidence type="ECO:0000313" key="4">
    <source>
        <dbReference type="Proteomes" id="UP000662857"/>
    </source>
</evidence>
<evidence type="ECO:0000256" key="1">
    <source>
        <dbReference type="SAM" id="MobiDB-lite"/>
    </source>
</evidence>
<evidence type="ECO:0000313" key="3">
    <source>
        <dbReference type="EMBL" id="QSB15178.1"/>
    </source>
</evidence>
<sequence>MQVPLRRVARQAGMSHGHLSKVERGEHGRPITPTVLAAYEKVTGVSLAEAAAAIAEQRENVVGLRRRSWRPGQLTDMRRLAFNAAVGAIAIGGQIGEPLGRLIDTTGRPVSPIAPDPCDVDQLTQVGELLTTLDTRYGGAMTSQLAKTILRWAIPMIEPASMYDPDHQPLHNALGIITARAAWSAVDTGSHEAARSLFRLALFCAVRAGDPHLRAHVIADAAAHHNHLGYYADALDLIRIVEGDERVAAPVRRLLHSVKARAYAAAGETNSCRRHLILAQQAHQEPAPLDPPWVKTLRNPAHLYAAAGHALADLTQHDSTAETHAAAVEHLTGAISLYATSEHARALGLCRARLAALHLTTGNLDSGEEAARQALPNLANVRSARLARALGAVRRAAAQHPDHEPMATLTTDIDAALTTLEQPYSG</sequence>
<dbReference type="CDD" id="cd00093">
    <property type="entry name" value="HTH_XRE"/>
    <property type="match status" value="1"/>
</dbReference>
<organism evidence="3 4">
    <name type="scientific">Natronosporangium hydrolyticum</name>
    <dbReference type="NCBI Taxonomy" id="2811111"/>
    <lineage>
        <taxon>Bacteria</taxon>
        <taxon>Bacillati</taxon>
        <taxon>Actinomycetota</taxon>
        <taxon>Actinomycetes</taxon>
        <taxon>Micromonosporales</taxon>
        <taxon>Micromonosporaceae</taxon>
        <taxon>Natronosporangium</taxon>
    </lineage>
</organism>
<name>A0A895YMP3_9ACTN</name>